<keyword evidence="3" id="KW-1185">Reference proteome</keyword>
<evidence type="ECO:0000313" key="3">
    <source>
        <dbReference type="Proteomes" id="UP000663829"/>
    </source>
</evidence>
<evidence type="ECO:0000313" key="2">
    <source>
        <dbReference type="EMBL" id="CAF3908687.1"/>
    </source>
</evidence>
<organism evidence="1 3">
    <name type="scientific">Didymodactylos carnosus</name>
    <dbReference type="NCBI Taxonomy" id="1234261"/>
    <lineage>
        <taxon>Eukaryota</taxon>
        <taxon>Metazoa</taxon>
        <taxon>Spiralia</taxon>
        <taxon>Gnathifera</taxon>
        <taxon>Rotifera</taxon>
        <taxon>Eurotatoria</taxon>
        <taxon>Bdelloidea</taxon>
        <taxon>Philodinida</taxon>
        <taxon>Philodinidae</taxon>
        <taxon>Didymodactylos</taxon>
    </lineage>
</organism>
<reference evidence="1" key="1">
    <citation type="submission" date="2021-02" db="EMBL/GenBank/DDBJ databases">
        <authorList>
            <person name="Nowell W R."/>
        </authorList>
    </citation>
    <scope>NUCLEOTIDE SEQUENCE</scope>
</reference>
<dbReference type="Proteomes" id="UP000681722">
    <property type="component" value="Unassembled WGS sequence"/>
</dbReference>
<evidence type="ECO:0000313" key="1">
    <source>
        <dbReference type="EMBL" id="CAF1145070.1"/>
    </source>
</evidence>
<dbReference type="AlphaFoldDB" id="A0A814SBS5"/>
<gene>
    <name evidence="1" type="ORF">GPM918_LOCUS20886</name>
    <name evidence="2" type="ORF">SRO942_LOCUS20883</name>
</gene>
<accession>A0A814SBS5</accession>
<comment type="caution">
    <text evidence="1">The sequence shown here is derived from an EMBL/GenBank/DDBJ whole genome shotgun (WGS) entry which is preliminary data.</text>
</comment>
<dbReference type="Proteomes" id="UP000663829">
    <property type="component" value="Unassembled WGS sequence"/>
</dbReference>
<sequence length="212" mass="24646">MDGVGTKKRQWAWAHGLGTRKKFHGLGLTGSEQVAEKCCPTWCQMSELITNHCCLDWIDDNHHKYKPFHDDILQPIVKYSEFRTFTREYVLPLMNSNTSNRKLLIVISDIQNIHIIRNAIHFIPQVYFICILCCSHADKQQLQSLKLHYLKIACIFWRSDTLNVQIVAELATQLLDVADDYEQQENMSLSAIISDYSLYLLATMNESLLQRR</sequence>
<dbReference type="EMBL" id="CAJOBC010006715">
    <property type="protein sequence ID" value="CAF3908687.1"/>
    <property type="molecule type" value="Genomic_DNA"/>
</dbReference>
<name>A0A814SBS5_9BILA</name>
<protein>
    <submittedName>
        <fullName evidence="1">Uncharacterized protein</fullName>
    </submittedName>
</protein>
<proteinExistence type="predicted"/>
<dbReference type="EMBL" id="CAJNOQ010006715">
    <property type="protein sequence ID" value="CAF1145070.1"/>
    <property type="molecule type" value="Genomic_DNA"/>
</dbReference>